<dbReference type="PANTHER" id="PTHR33420:SF3">
    <property type="entry name" value="FIMBRIAL SUBUNIT ELFA"/>
    <property type="match status" value="1"/>
</dbReference>
<keyword evidence="4" id="KW-0281">Fimbrium</keyword>
<name>H8L2Y5_FRAAD</name>
<proteinExistence type="inferred from homology"/>
<comment type="similarity">
    <text evidence="2">Belongs to the fimbrial protein family.</text>
</comment>
<dbReference type="GO" id="GO:0043709">
    <property type="term" value="P:cell adhesion involved in single-species biofilm formation"/>
    <property type="evidence" value="ECO:0007669"/>
    <property type="project" value="TreeGrafter"/>
</dbReference>
<dbReference type="OrthoDB" id="5957148at2"/>
<evidence type="ECO:0000313" key="7">
    <source>
        <dbReference type="Proteomes" id="UP000005234"/>
    </source>
</evidence>
<evidence type="ECO:0000256" key="1">
    <source>
        <dbReference type="ARBA" id="ARBA00004561"/>
    </source>
</evidence>
<dbReference type="STRING" id="767434.Fraau_3013"/>
<evidence type="ECO:0000313" key="6">
    <source>
        <dbReference type="EMBL" id="AFC87341.1"/>
    </source>
</evidence>
<dbReference type="Gene3D" id="2.60.40.1090">
    <property type="entry name" value="Fimbrial-type adhesion domain"/>
    <property type="match status" value="1"/>
</dbReference>
<dbReference type="AlphaFoldDB" id="H8L2Y5"/>
<dbReference type="SUPFAM" id="SSF49401">
    <property type="entry name" value="Bacterial adhesins"/>
    <property type="match status" value="1"/>
</dbReference>
<feature type="chain" id="PRO_5003614175" evidence="5">
    <location>
        <begin position="26"/>
        <end position="184"/>
    </location>
</feature>
<dbReference type="InterPro" id="IPR008966">
    <property type="entry name" value="Adhesion_dom_sf"/>
</dbReference>
<dbReference type="RefSeq" id="WP_014404344.1">
    <property type="nucleotide sequence ID" value="NC_017033.1"/>
</dbReference>
<reference evidence="6" key="1">
    <citation type="submission" date="2012-02" db="EMBL/GenBank/DDBJ databases">
        <title>The complete genome of Frateuria aurantia DSM 6220.</title>
        <authorList>
            <consortium name="US DOE Joint Genome Institute (JGI-PGF)"/>
            <person name="Lucas S."/>
            <person name="Copeland A."/>
            <person name="Lapidus A."/>
            <person name="Glavina del Rio T."/>
            <person name="Dalin E."/>
            <person name="Tice H."/>
            <person name="Bruce D."/>
            <person name="Goodwin L."/>
            <person name="Pitluck S."/>
            <person name="Peters L."/>
            <person name="Ovchinnikova G."/>
            <person name="Teshima H."/>
            <person name="Kyrpides N."/>
            <person name="Mavromatis K."/>
            <person name="Ivanova N."/>
            <person name="Brettin T."/>
            <person name="Detter J.C."/>
            <person name="Han C."/>
            <person name="Larimer F."/>
            <person name="Land M."/>
            <person name="Hauser L."/>
            <person name="Markowitz V."/>
            <person name="Cheng J.-F."/>
            <person name="Hugenholtz P."/>
            <person name="Woyke T."/>
            <person name="Wu D."/>
            <person name="Brambilla E."/>
            <person name="Klenk H.-P."/>
            <person name="Eisen J.A."/>
        </authorList>
    </citation>
    <scope>NUCLEOTIDE SEQUENCE</scope>
    <source>
        <strain evidence="6">DSM 6220</strain>
    </source>
</reference>
<evidence type="ECO:0000256" key="2">
    <source>
        <dbReference type="ARBA" id="ARBA00006671"/>
    </source>
</evidence>
<keyword evidence="7" id="KW-1185">Reference proteome</keyword>
<dbReference type="GO" id="GO:0009289">
    <property type="term" value="C:pilus"/>
    <property type="evidence" value="ECO:0007669"/>
    <property type="project" value="UniProtKB-SubCell"/>
</dbReference>
<evidence type="ECO:0000256" key="4">
    <source>
        <dbReference type="ARBA" id="ARBA00023263"/>
    </source>
</evidence>
<dbReference type="HOGENOM" id="CLU_088965_2_4_6"/>
<dbReference type="InterPro" id="IPR050263">
    <property type="entry name" value="Bact_Fimbrial_Adh_Pro"/>
</dbReference>
<dbReference type="InterPro" id="IPR039458">
    <property type="entry name" value="FimA-like"/>
</dbReference>
<dbReference type="PANTHER" id="PTHR33420">
    <property type="entry name" value="FIMBRIAL SUBUNIT ELFA-RELATED"/>
    <property type="match status" value="1"/>
</dbReference>
<protein>
    <submittedName>
        <fullName evidence="6">P pilus assembly protein, pilin FimA</fullName>
    </submittedName>
</protein>
<sequence>MKTLTLAATAVAAFGLSALSTPSRAADGLINFNGQITAQTCDISGNGGGVDFTVTLPTVSQQTLSAAGQWAGRTPFNIALSNCSPATGNVAVYFEPGSTVDLRTGQLLNDTGDGQATNVELQLLNQDTTAITLGAADLAATNSKSVALEDGAATLNYYVQYVAVNGASTDGLVASRINYTIAYE</sequence>
<accession>H8L2Y5</accession>
<dbReference type="InterPro" id="IPR036937">
    <property type="entry name" value="Adhesion_dom_fimbrial_sf"/>
</dbReference>
<dbReference type="KEGG" id="fau:Fraau_3013"/>
<dbReference type="eggNOG" id="COG3539">
    <property type="taxonomic scope" value="Bacteria"/>
</dbReference>
<dbReference type="Proteomes" id="UP000005234">
    <property type="component" value="Chromosome"/>
</dbReference>
<gene>
    <name evidence="6" type="ordered locus">Fraau_3013</name>
</gene>
<keyword evidence="3 5" id="KW-0732">Signal</keyword>
<dbReference type="EMBL" id="CP003350">
    <property type="protein sequence ID" value="AFC87341.1"/>
    <property type="molecule type" value="Genomic_DNA"/>
</dbReference>
<organism evidence="6 7">
    <name type="scientific">Frateuria aurantia (strain ATCC 33424 / DSM 6220 / KCTC 2777 / LMG 1558 / NBRC 3245 / NCIMB 13370)</name>
    <name type="common">Acetobacter aurantius</name>
    <dbReference type="NCBI Taxonomy" id="767434"/>
    <lineage>
        <taxon>Bacteria</taxon>
        <taxon>Pseudomonadati</taxon>
        <taxon>Pseudomonadota</taxon>
        <taxon>Gammaproteobacteria</taxon>
        <taxon>Lysobacterales</taxon>
        <taxon>Rhodanobacteraceae</taxon>
        <taxon>Frateuria</taxon>
    </lineage>
</organism>
<feature type="signal peptide" evidence="5">
    <location>
        <begin position="1"/>
        <end position="25"/>
    </location>
</feature>
<evidence type="ECO:0000256" key="3">
    <source>
        <dbReference type="ARBA" id="ARBA00022729"/>
    </source>
</evidence>
<evidence type="ECO:0000256" key="5">
    <source>
        <dbReference type="SAM" id="SignalP"/>
    </source>
</evidence>
<dbReference type="Pfam" id="PF16970">
    <property type="entry name" value="FimA"/>
    <property type="match status" value="1"/>
</dbReference>
<comment type="subcellular location">
    <subcellularLocation>
        <location evidence="1">Fimbrium</location>
    </subcellularLocation>
</comment>